<dbReference type="PIRSF" id="PIRSF029394">
    <property type="entry name" value="UCP029394"/>
    <property type="match status" value="1"/>
</dbReference>
<sequence length="120" mass="13462">MNQLYAEVVRHHDHLANWLSGEATPDDLDRFHQAHHPDFILIAVDGTRTDLPTLMNALSTSHNAVPGLKIDIEQFEEVAHTPDLAVCRFLERHSVGGLRRVTAVLTGDLRWLAVQETPVL</sequence>
<comment type="caution">
    <text evidence="1">The sequence shown here is derived from an EMBL/GenBank/DDBJ whole genome shotgun (WGS) entry which is preliminary data.</text>
</comment>
<evidence type="ECO:0008006" key="3">
    <source>
        <dbReference type="Google" id="ProtNLM"/>
    </source>
</evidence>
<dbReference type="SUPFAM" id="SSF54427">
    <property type="entry name" value="NTF2-like"/>
    <property type="match status" value="1"/>
</dbReference>
<evidence type="ECO:0000313" key="2">
    <source>
        <dbReference type="Proteomes" id="UP000555407"/>
    </source>
</evidence>
<dbReference type="AlphaFoldDB" id="A0A7X5VFN8"/>
<dbReference type="InterPro" id="IPR016918">
    <property type="entry name" value="UCP029394"/>
</dbReference>
<dbReference type="RefSeq" id="WP_238350497.1">
    <property type="nucleotide sequence ID" value="NZ_JAASRO010000001.1"/>
</dbReference>
<dbReference type="Gene3D" id="3.10.450.50">
    <property type="match status" value="1"/>
</dbReference>
<organism evidence="1 2">
    <name type="scientific">Kribbella shirazensis</name>
    <dbReference type="NCBI Taxonomy" id="1105143"/>
    <lineage>
        <taxon>Bacteria</taxon>
        <taxon>Bacillati</taxon>
        <taxon>Actinomycetota</taxon>
        <taxon>Actinomycetes</taxon>
        <taxon>Propionibacteriales</taxon>
        <taxon>Kribbellaceae</taxon>
        <taxon>Kribbella</taxon>
    </lineage>
</organism>
<proteinExistence type="predicted"/>
<protein>
    <recommendedName>
        <fullName evidence="3">DUF4440 domain-containing protein</fullName>
    </recommendedName>
</protein>
<dbReference type="InterPro" id="IPR032710">
    <property type="entry name" value="NTF2-like_dom_sf"/>
</dbReference>
<dbReference type="EMBL" id="JAASRO010000001">
    <property type="protein sequence ID" value="NIK60194.1"/>
    <property type="molecule type" value="Genomic_DNA"/>
</dbReference>
<gene>
    <name evidence="1" type="ORF">BJY22_005911</name>
</gene>
<evidence type="ECO:0000313" key="1">
    <source>
        <dbReference type="EMBL" id="NIK60194.1"/>
    </source>
</evidence>
<keyword evidence="2" id="KW-1185">Reference proteome</keyword>
<reference evidence="1 2" key="1">
    <citation type="submission" date="2020-03" db="EMBL/GenBank/DDBJ databases">
        <title>Sequencing the genomes of 1000 actinobacteria strains.</title>
        <authorList>
            <person name="Klenk H.-P."/>
        </authorList>
    </citation>
    <scope>NUCLEOTIDE SEQUENCE [LARGE SCALE GENOMIC DNA]</scope>
    <source>
        <strain evidence="1 2">DSM 45490</strain>
    </source>
</reference>
<name>A0A7X5VFN8_9ACTN</name>
<dbReference type="Proteomes" id="UP000555407">
    <property type="component" value="Unassembled WGS sequence"/>
</dbReference>
<accession>A0A7X5VFN8</accession>